<feature type="compositionally biased region" description="Polar residues" evidence="3">
    <location>
        <begin position="49"/>
        <end position="58"/>
    </location>
</feature>
<dbReference type="NCBIfam" id="NF003560">
    <property type="entry name" value="PRK05244.1-1"/>
    <property type="match status" value="1"/>
</dbReference>
<evidence type="ECO:0000313" key="5">
    <source>
        <dbReference type="Proteomes" id="UP001595897"/>
    </source>
</evidence>
<evidence type="ECO:0000256" key="2">
    <source>
        <dbReference type="ARBA" id="ARBA00022517"/>
    </source>
</evidence>
<evidence type="ECO:0000256" key="1">
    <source>
        <dbReference type="ARBA" id="ARBA00022468"/>
    </source>
</evidence>
<comment type="caution">
    <text evidence="4">The sequence shown here is derived from an EMBL/GenBank/DDBJ whole genome shotgun (WGS) entry which is preliminary data.</text>
</comment>
<dbReference type="Proteomes" id="UP001595897">
    <property type="component" value="Unassembled WGS sequence"/>
</dbReference>
<feature type="compositionally biased region" description="Basic residues" evidence="3">
    <location>
        <begin position="1"/>
        <end position="11"/>
    </location>
</feature>
<dbReference type="EMBL" id="JBHSGU010000001">
    <property type="protein sequence ID" value="MFC4698802.1"/>
    <property type="molecule type" value="Genomic_DNA"/>
</dbReference>
<evidence type="ECO:0000256" key="3">
    <source>
        <dbReference type="SAM" id="MobiDB-lite"/>
    </source>
</evidence>
<organism evidence="4 5">
    <name type="scientific">Glaciecola siphonariae</name>
    <dbReference type="NCBI Taxonomy" id="521012"/>
    <lineage>
        <taxon>Bacteria</taxon>
        <taxon>Pseudomonadati</taxon>
        <taxon>Pseudomonadota</taxon>
        <taxon>Gammaproteobacteria</taxon>
        <taxon>Alteromonadales</taxon>
        <taxon>Alteromonadaceae</taxon>
        <taxon>Glaciecola</taxon>
    </lineage>
</organism>
<keyword evidence="2" id="KW-0690">Ribosome biogenesis</keyword>
<accession>A0ABV9LQN1</accession>
<dbReference type="Pfam" id="PF04220">
    <property type="entry name" value="YihI"/>
    <property type="match status" value="1"/>
</dbReference>
<proteinExistence type="predicted"/>
<feature type="compositionally biased region" description="Basic and acidic residues" evidence="3">
    <location>
        <begin position="60"/>
        <end position="71"/>
    </location>
</feature>
<sequence>MARVKKSRKIGKIGITKTEAPKKPKKPQLGKSTNNLGNKAGSRQHIGETKSSQNSGKGTQDPRHGSKKSVDLNKYLKGGSSKAEKSVKKFSTPQQELDAIEQDPRLEKLLAKQETKTLTKLEQVYVNETLARHKVLCEMLGIDIDDEESEQETDPFAKLDAIRLDDFKD</sequence>
<dbReference type="InterPro" id="IPR007336">
    <property type="entry name" value="YihI"/>
</dbReference>
<reference evidence="5" key="1">
    <citation type="journal article" date="2019" name="Int. J. Syst. Evol. Microbiol.">
        <title>The Global Catalogue of Microorganisms (GCM) 10K type strain sequencing project: providing services to taxonomists for standard genome sequencing and annotation.</title>
        <authorList>
            <consortium name="The Broad Institute Genomics Platform"/>
            <consortium name="The Broad Institute Genome Sequencing Center for Infectious Disease"/>
            <person name="Wu L."/>
            <person name="Ma J."/>
        </authorList>
    </citation>
    <scope>NUCLEOTIDE SEQUENCE [LARGE SCALE GENOMIC DNA]</scope>
    <source>
        <strain evidence="5">KACC 12507</strain>
    </source>
</reference>
<gene>
    <name evidence="4" type="primary">yihI</name>
    <name evidence="4" type="ORF">ACFO4O_01325</name>
</gene>
<protein>
    <submittedName>
        <fullName evidence="4">Der GTPase-activating protein YihI</fullName>
    </submittedName>
</protein>
<keyword evidence="1" id="KW-0343">GTPase activation</keyword>
<keyword evidence="5" id="KW-1185">Reference proteome</keyword>
<name>A0ABV9LQN1_9ALTE</name>
<dbReference type="RefSeq" id="WP_382405453.1">
    <property type="nucleotide sequence ID" value="NZ_JBHSGU010000001.1"/>
</dbReference>
<evidence type="ECO:0000313" key="4">
    <source>
        <dbReference type="EMBL" id="MFC4698802.1"/>
    </source>
</evidence>
<feature type="region of interest" description="Disordered" evidence="3">
    <location>
        <begin position="1"/>
        <end position="95"/>
    </location>
</feature>